<protein>
    <submittedName>
        <fullName evidence="2">Uncharacterized protein</fullName>
    </submittedName>
</protein>
<comment type="caution">
    <text evidence="2">The sequence shown here is derived from an EMBL/GenBank/DDBJ whole genome shotgun (WGS) entry which is preliminary data.</text>
</comment>
<keyword evidence="1" id="KW-0472">Membrane</keyword>
<dbReference type="Pfam" id="PF03140">
    <property type="entry name" value="DUF247"/>
    <property type="match status" value="1"/>
</dbReference>
<evidence type="ECO:0000313" key="2">
    <source>
        <dbReference type="EMBL" id="KAF0898835.1"/>
    </source>
</evidence>
<organism evidence="2 3">
    <name type="scientific">Oryza meyeriana var. granulata</name>
    <dbReference type="NCBI Taxonomy" id="110450"/>
    <lineage>
        <taxon>Eukaryota</taxon>
        <taxon>Viridiplantae</taxon>
        <taxon>Streptophyta</taxon>
        <taxon>Embryophyta</taxon>
        <taxon>Tracheophyta</taxon>
        <taxon>Spermatophyta</taxon>
        <taxon>Magnoliopsida</taxon>
        <taxon>Liliopsida</taxon>
        <taxon>Poales</taxon>
        <taxon>Poaceae</taxon>
        <taxon>BOP clade</taxon>
        <taxon>Oryzoideae</taxon>
        <taxon>Oryzeae</taxon>
        <taxon>Oryzinae</taxon>
        <taxon>Oryza</taxon>
        <taxon>Oryza meyeriana</taxon>
    </lineage>
</organism>
<keyword evidence="1" id="KW-1133">Transmembrane helix</keyword>
<proteinExistence type="predicted"/>
<sequence>MATRIEADVKKYYDTNLMLLENMNEHLGGYITSYCNFVSQLACTSADVSFLMERGIIVHSEASEQKAAKKLGKLCDQIIYDAKKDYLKSDWCGLDRHCRSPGSIVWAKVFLHKDWKNPLIWLGSLAAVALLVCAILPTVYTIETYKDQT</sequence>
<accession>A0A6G1CDY9</accession>
<feature type="transmembrane region" description="Helical" evidence="1">
    <location>
        <begin position="119"/>
        <end position="140"/>
    </location>
</feature>
<dbReference type="AlphaFoldDB" id="A0A6G1CDY9"/>
<dbReference type="OrthoDB" id="10288213at2759"/>
<name>A0A6G1CDY9_9ORYZ</name>
<keyword evidence="3" id="KW-1185">Reference proteome</keyword>
<dbReference type="PANTHER" id="PTHR31170">
    <property type="entry name" value="BNAC04G53230D PROTEIN"/>
    <property type="match status" value="1"/>
</dbReference>
<dbReference type="PANTHER" id="PTHR31170:SF18">
    <property type="entry name" value="(WILD MALAYSIAN BANANA) HYPOTHETICAL PROTEIN"/>
    <property type="match status" value="1"/>
</dbReference>
<dbReference type="Proteomes" id="UP000479710">
    <property type="component" value="Unassembled WGS sequence"/>
</dbReference>
<dbReference type="InterPro" id="IPR004158">
    <property type="entry name" value="DUF247_pln"/>
</dbReference>
<keyword evidence="1" id="KW-0812">Transmembrane</keyword>
<evidence type="ECO:0000256" key="1">
    <source>
        <dbReference type="SAM" id="Phobius"/>
    </source>
</evidence>
<gene>
    <name evidence="2" type="ORF">E2562_011900</name>
</gene>
<evidence type="ECO:0000313" key="3">
    <source>
        <dbReference type="Proteomes" id="UP000479710"/>
    </source>
</evidence>
<dbReference type="EMBL" id="SPHZ02000009">
    <property type="protein sequence ID" value="KAF0898835.1"/>
    <property type="molecule type" value="Genomic_DNA"/>
</dbReference>
<reference evidence="2 3" key="1">
    <citation type="submission" date="2019-11" db="EMBL/GenBank/DDBJ databases">
        <title>Whole genome sequence of Oryza granulata.</title>
        <authorList>
            <person name="Li W."/>
        </authorList>
    </citation>
    <scope>NUCLEOTIDE SEQUENCE [LARGE SCALE GENOMIC DNA]</scope>
    <source>
        <strain evidence="3">cv. Menghai</strain>
        <tissue evidence="2">Leaf</tissue>
    </source>
</reference>